<feature type="compositionally biased region" description="Polar residues" evidence="2">
    <location>
        <begin position="154"/>
        <end position="163"/>
    </location>
</feature>
<feature type="region of interest" description="Disordered" evidence="2">
    <location>
        <begin position="1"/>
        <end position="20"/>
    </location>
</feature>
<proteinExistence type="predicted"/>
<keyword evidence="1" id="KW-0175">Coiled coil</keyword>
<evidence type="ECO:0000313" key="4">
    <source>
        <dbReference type="Proteomes" id="UP001146793"/>
    </source>
</evidence>
<feature type="region of interest" description="Disordered" evidence="2">
    <location>
        <begin position="459"/>
        <end position="479"/>
    </location>
</feature>
<name>A0AAV7ZXR4_9EUKA</name>
<feature type="region of interest" description="Disordered" evidence="2">
    <location>
        <begin position="127"/>
        <end position="186"/>
    </location>
</feature>
<evidence type="ECO:0000256" key="2">
    <source>
        <dbReference type="SAM" id="MobiDB-lite"/>
    </source>
</evidence>
<evidence type="ECO:0000256" key="1">
    <source>
        <dbReference type="SAM" id="Coils"/>
    </source>
</evidence>
<accession>A0AAV7ZXR4</accession>
<feature type="compositionally biased region" description="Basic and acidic residues" evidence="2">
    <location>
        <begin position="301"/>
        <end position="313"/>
    </location>
</feature>
<reference evidence="3" key="1">
    <citation type="submission" date="2022-08" db="EMBL/GenBank/DDBJ databases">
        <title>Novel sulphate-reducing endosymbionts in the free-living metamonad Anaeramoeba.</title>
        <authorList>
            <person name="Jerlstrom-Hultqvist J."/>
            <person name="Cepicka I."/>
            <person name="Gallot-Lavallee L."/>
            <person name="Salas-Leiva D."/>
            <person name="Curtis B.A."/>
            <person name="Zahonova K."/>
            <person name="Pipaliya S."/>
            <person name="Dacks J."/>
            <person name="Roger A.J."/>
        </authorList>
    </citation>
    <scope>NUCLEOTIDE SEQUENCE</scope>
    <source>
        <strain evidence="3">Busselton2</strain>
    </source>
</reference>
<protein>
    <submittedName>
        <fullName evidence="3">Uncharacterized protein</fullName>
    </submittedName>
</protein>
<feature type="coiled-coil region" evidence="1">
    <location>
        <begin position="365"/>
        <end position="441"/>
    </location>
</feature>
<feature type="compositionally biased region" description="Polar residues" evidence="2">
    <location>
        <begin position="201"/>
        <end position="210"/>
    </location>
</feature>
<dbReference type="AlphaFoldDB" id="A0AAV7ZXR4"/>
<dbReference type="Proteomes" id="UP001146793">
    <property type="component" value="Unassembled WGS sequence"/>
</dbReference>
<feature type="compositionally biased region" description="Basic and acidic residues" evidence="2">
    <location>
        <begin position="127"/>
        <end position="139"/>
    </location>
</feature>
<dbReference type="EMBL" id="JANTQA010000023">
    <property type="protein sequence ID" value="KAJ3445292.1"/>
    <property type="molecule type" value="Genomic_DNA"/>
</dbReference>
<feature type="compositionally biased region" description="Basic residues" evidence="2">
    <location>
        <begin position="234"/>
        <end position="262"/>
    </location>
</feature>
<comment type="caution">
    <text evidence="3">The sequence shown here is derived from an EMBL/GenBank/DDBJ whole genome shotgun (WGS) entry which is preliminary data.</text>
</comment>
<gene>
    <name evidence="3" type="ORF">M0812_11164</name>
</gene>
<feature type="region of interest" description="Disordered" evidence="2">
    <location>
        <begin position="201"/>
        <end position="313"/>
    </location>
</feature>
<organism evidence="3 4">
    <name type="scientific">Anaeramoeba flamelloides</name>
    <dbReference type="NCBI Taxonomy" id="1746091"/>
    <lineage>
        <taxon>Eukaryota</taxon>
        <taxon>Metamonada</taxon>
        <taxon>Anaeramoebidae</taxon>
        <taxon>Anaeramoeba</taxon>
    </lineage>
</organism>
<feature type="compositionally biased region" description="Basic residues" evidence="2">
    <location>
        <begin position="277"/>
        <end position="293"/>
    </location>
</feature>
<sequence length="503" mass="59523">MTEVYNQTNSEEGNFAGDQTTNEITMMEFEMEKRILEHKIKELERENNRFKKNPNTKRLESLEKKNYQMKEIINMLENTIEDKNQELKVAKMQLESKLEEIVIMQELAEKEKKKSSDEIKELEEEIEKLKTNPHSENRSNKKLSSNRNPKRKTNPQPNKIGNETKQRPRRIQGNKTPKTKTTLYRANTIQFNRKNTKKLFNTSLNKQTNPKTQGKKTLQPKKKTTLKKTNNTTKKTRMKKKTNKNVRIKQGNKPKPTTKRRTQTQNSFPPSSIPDKFKKKTAKNFSRNKHTKKNNLTSKKQSNDNKNGKEKEELEKIKSLEEKLKQITEKSIQTEKNLKRLLDVNKKLNRIILENESKGSNSGNTEEIEKMKKHYEKNIEKLKSQLRKLLRELKSTHQKNNEFLIQIQQDSKKKTQLQQRNLLLQNQINKLRSDNANLEKKIKKLPILLKAKNKMIEKQRNYKKKSYATPSKEKPTKKNEIKIHENTNNYKTKLYSNDVTDQN</sequence>
<evidence type="ECO:0000313" key="3">
    <source>
        <dbReference type="EMBL" id="KAJ3445292.1"/>
    </source>
</evidence>
<feature type="compositionally biased region" description="Polar residues" evidence="2">
    <location>
        <begin position="173"/>
        <end position="186"/>
    </location>
</feature>